<sequence length="116" mass="13734">MRSKYLVYCPAVKKCGMVEEIVNSILYIILDVYLGGSTTTIYWKHVRCVTLVHAHQRCCFLWCQKHKNEQISYGGKIFFTDKSKCGVANDSECMHIRIERNMQQFLLRNRKRPVWK</sequence>
<organism evidence="1 2">
    <name type="scientific">Trichonephila inaurata madagascariensis</name>
    <dbReference type="NCBI Taxonomy" id="2747483"/>
    <lineage>
        <taxon>Eukaryota</taxon>
        <taxon>Metazoa</taxon>
        <taxon>Ecdysozoa</taxon>
        <taxon>Arthropoda</taxon>
        <taxon>Chelicerata</taxon>
        <taxon>Arachnida</taxon>
        <taxon>Araneae</taxon>
        <taxon>Araneomorphae</taxon>
        <taxon>Entelegynae</taxon>
        <taxon>Araneoidea</taxon>
        <taxon>Nephilidae</taxon>
        <taxon>Trichonephila</taxon>
        <taxon>Trichonephila inaurata</taxon>
    </lineage>
</organism>
<accession>A0A8X6M5V1</accession>
<dbReference type="Proteomes" id="UP000886998">
    <property type="component" value="Unassembled WGS sequence"/>
</dbReference>
<name>A0A8X6M5V1_9ARAC</name>
<proteinExistence type="predicted"/>
<evidence type="ECO:0000313" key="1">
    <source>
        <dbReference type="EMBL" id="GFS28370.1"/>
    </source>
</evidence>
<comment type="caution">
    <text evidence="1">The sequence shown here is derived from an EMBL/GenBank/DDBJ whole genome shotgun (WGS) entry which is preliminary data.</text>
</comment>
<keyword evidence="2" id="KW-1185">Reference proteome</keyword>
<reference evidence="1" key="1">
    <citation type="submission" date="2020-08" db="EMBL/GenBank/DDBJ databases">
        <title>Multicomponent nature underlies the extraordinary mechanical properties of spider dragline silk.</title>
        <authorList>
            <person name="Kono N."/>
            <person name="Nakamura H."/>
            <person name="Mori M."/>
            <person name="Yoshida Y."/>
            <person name="Ohtoshi R."/>
            <person name="Malay A.D."/>
            <person name="Moran D.A.P."/>
            <person name="Tomita M."/>
            <person name="Numata K."/>
            <person name="Arakawa K."/>
        </authorList>
    </citation>
    <scope>NUCLEOTIDE SEQUENCE</scope>
</reference>
<dbReference type="AlphaFoldDB" id="A0A8X6M5V1"/>
<gene>
    <name evidence="1" type="ORF">TNIN_338901</name>
</gene>
<protein>
    <submittedName>
        <fullName evidence="1">Uncharacterized protein</fullName>
    </submittedName>
</protein>
<dbReference type="EMBL" id="BMAV01023884">
    <property type="protein sequence ID" value="GFS28370.1"/>
    <property type="molecule type" value="Genomic_DNA"/>
</dbReference>
<evidence type="ECO:0000313" key="2">
    <source>
        <dbReference type="Proteomes" id="UP000886998"/>
    </source>
</evidence>